<gene>
    <name evidence="1" type="ORF">NUW54_g2055</name>
</gene>
<proteinExistence type="predicted"/>
<organism evidence="1 2">
    <name type="scientific">Trametes sanguinea</name>
    <dbReference type="NCBI Taxonomy" id="158606"/>
    <lineage>
        <taxon>Eukaryota</taxon>
        <taxon>Fungi</taxon>
        <taxon>Dikarya</taxon>
        <taxon>Basidiomycota</taxon>
        <taxon>Agaricomycotina</taxon>
        <taxon>Agaricomycetes</taxon>
        <taxon>Polyporales</taxon>
        <taxon>Polyporaceae</taxon>
        <taxon>Trametes</taxon>
    </lineage>
</organism>
<dbReference type="EMBL" id="JANSHE010000367">
    <property type="protein sequence ID" value="KAJ3011824.1"/>
    <property type="molecule type" value="Genomic_DNA"/>
</dbReference>
<protein>
    <submittedName>
        <fullName evidence="1">Uncharacterized protein</fullName>
    </submittedName>
</protein>
<evidence type="ECO:0000313" key="1">
    <source>
        <dbReference type="EMBL" id="KAJ3011824.1"/>
    </source>
</evidence>
<reference evidence="1" key="1">
    <citation type="submission" date="2022-08" db="EMBL/GenBank/DDBJ databases">
        <title>Genome Sequence of Pycnoporus sanguineus.</title>
        <authorList>
            <person name="Buettner E."/>
        </authorList>
    </citation>
    <scope>NUCLEOTIDE SEQUENCE</scope>
    <source>
        <strain evidence="1">CG-C14</strain>
    </source>
</reference>
<keyword evidence="2" id="KW-1185">Reference proteome</keyword>
<comment type="caution">
    <text evidence="1">The sequence shown here is derived from an EMBL/GenBank/DDBJ whole genome shotgun (WGS) entry which is preliminary data.</text>
</comment>
<accession>A0ACC1Q799</accession>
<evidence type="ECO:0000313" key="2">
    <source>
        <dbReference type="Proteomes" id="UP001144978"/>
    </source>
</evidence>
<name>A0ACC1Q799_9APHY</name>
<dbReference type="Proteomes" id="UP001144978">
    <property type="component" value="Unassembled WGS sequence"/>
</dbReference>
<sequence>MRASDDPEGGDRERSMGTYRSGAQRRGALSASLERGGDDGMFPAEGRQDAGEEYLEESVTRNGCGAEECGKRRAPAPALSPSVPQGAPYNTSQTEARRLLRTADVSSSSVLSDSAFEVRRRKTHEVRHRPNRPHGDAAHESPRDAELQEDLAMRCGDHRKSAAWLSQWAVEKKAAIGQRDAKGETPAAVKEAGKAAVAALKAAGSLKGEELQKAIAKAKFTAASSLDGRDGIISTLGPKILSGSSASLSETISSLEKVDASAFEKATSSLLKAKPTYVAVGDITSLPYADELGL</sequence>